<organism evidence="4 5">
    <name type="scientific">Blautia acetigignens</name>
    <dbReference type="NCBI Taxonomy" id="2981783"/>
    <lineage>
        <taxon>Bacteria</taxon>
        <taxon>Bacillati</taxon>
        <taxon>Bacillota</taxon>
        <taxon>Clostridia</taxon>
        <taxon>Lachnospirales</taxon>
        <taxon>Lachnospiraceae</taxon>
        <taxon>Blautia</taxon>
    </lineage>
</organism>
<evidence type="ECO:0000313" key="4">
    <source>
        <dbReference type="EMBL" id="MEQ2413241.1"/>
    </source>
</evidence>
<dbReference type="RefSeq" id="WP_349083487.1">
    <property type="nucleotide sequence ID" value="NZ_JBBNFW010000161.1"/>
</dbReference>
<keyword evidence="3" id="KW-0732">Signal</keyword>
<accession>A0ABV1CLV1</accession>
<sequence>MTKQKFLLLLCMLLLLPWWNKNPKENVRHGNVICLTEGKNINARSKSAVKEGILENSETVKEDGSAKAAEGLQTWDERQIWTTDTAVQIFQTEDKNQAGEFTVQSESQDKVIAPGTSGAYTFFLQNTGKTKMDYKVWLKAGWDMEVLKSPLELRLAGEKGWLVGSQDGWSSPEQMDMFLQEGSLLSGEKKKYILYWRWAYERGKDEEDTFFGNKAEDTLHTIVIHTEAAQSISGNTGDENPEKKSSENSEQTEHRNSVKTADHMSPGNWLTALVFTAPVIAMCLIFMWFRKRRSYDKKQ</sequence>
<feature type="transmembrane region" description="Helical" evidence="2">
    <location>
        <begin position="269"/>
        <end position="289"/>
    </location>
</feature>
<comment type="caution">
    <text evidence="4">The sequence shown here is derived from an EMBL/GenBank/DDBJ whole genome shotgun (WGS) entry which is preliminary data.</text>
</comment>
<keyword evidence="2" id="KW-1133">Transmembrane helix</keyword>
<evidence type="ECO:0000313" key="5">
    <source>
        <dbReference type="Proteomes" id="UP001470752"/>
    </source>
</evidence>
<feature type="region of interest" description="Disordered" evidence="1">
    <location>
        <begin position="230"/>
        <end position="262"/>
    </location>
</feature>
<keyword evidence="5" id="KW-1185">Reference proteome</keyword>
<dbReference type="Proteomes" id="UP001470752">
    <property type="component" value="Unassembled WGS sequence"/>
</dbReference>
<evidence type="ECO:0000256" key="2">
    <source>
        <dbReference type="SAM" id="Phobius"/>
    </source>
</evidence>
<feature type="signal peptide" evidence="3">
    <location>
        <begin position="1"/>
        <end position="20"/>
    </location>
</feature>
<evidence type="ECO:0000256" key="1">
    <source>
        <dbReference type="SAM" id="MobiDB-lite"/>
    </source>
</evidence>
<reference evidence="4 5" key="1">
    <citation type="submission" date="2024-04" db="EMBL/GenBank/DDBJ databases">
        <title>Human intestinal bacterial collection.</title>
        <authorList>
            <person name="Pauvert C."/>
            <person name="Hitch T.C.A."/>
            <person name="Clavel T."/>
        </authorList>
    </citation>
    <scope>NUCLEOTIDE SEQUENCE [LARGE SCALE GENOMIC DNA]</scope>
    <source>
        <strain evidence="4 5">CLA-AA-H161</strain>
    </source>
</reference>
<name>A0ABV1CLV1_9FIRM</name>
<protein>
    <submittedName>
        <fullName evidence="4">Uncharacterized protein</fullName>
    </submittedName>
</protein>
<keyword evidence="2" id="KW-0472">Membrane</keyword>
<feature type="chain" id="PRO_5045926737" evidence="3">
    <location>
        <begin position="21"/>
        <end position="299"/>
    </location>
</feature>
<dbReference type="EMBL" id="JBBNFW010000161">
    <property type="protein sequence ID" value="MEQ2413241.1"/>
    <property type="molecule type" value="Genomic_DNA"/>
</dbReference>
<keyword evidence="2" id="KW-0812">Transmembrane</keyword>
<gene>
    <name evidence="4" type="ORF">AAAX94_09440</name>
</gene>
<evidence type="ECO:0000256" key="3">
    <source>
        <dbReference type="SAM" id="SignalP"/>
    </source>
</evidence>
<proteinExistence type="predicted"/>
<feature type="compositionally biased region" description="Basic and acidic residues" evidence="1">
    <location>
        <begin position="240"/>
        <end position="262"/>
    </location>
</feature>